<comment type="caution">
    <text evidence="1">The sequence shown here is derived from an EMBL/GenBank/DDBJ whole genome shotgun (WGS) entry which is preliminary data.</text>
</comment>
<evidence type="ECO:0000313" key="1">
    <source>
        <dbReference type="EMBL" id="MBI3627371.1"/>
    </source>
</evidence>
<name>A0A9D6QYF1_9BACT</name>
<sequence length="160" mass="18433">MENLVVSPDQMPDWLRKRAGIMHEIDLQLARGALTLAELQVAAVEHRDAFGLVNKAKQLSGVVEPNLKFDLRKDGFKLFCHSPRIITSVAELELVPFLREDEKSILGYDMLGRAEYDPSLNAWHYGQEDAEFVFDHQGEIPVEFRQFHLVFPRTMWRGPE</sequence>
<dbReference type="Proteomes" id="UP000808388">
    <property type="component" value="Unassembled WGS sequence"/>
</dbReference>
<reference evidence="1" key="1">
    <citation type="submission" date="2020-07" db="EMBL/GenBank/DDBJ databases">
        <title>Huge and variable diversity of episymbiotic CPR bacteria and DPANN archaea in groundwater ecosystems.</title>
        <authorList>
            <person name="He C.Y."/>
            <person name="Keren R."/>
            <person name="Whittaker M."/>
            <person name="Farag I.F."/>
            <person name="Doudna J."/>
            <person name="Cate J.H.D."/>
            <person name="Banfield J.F."/>
        </authorList>
    </citation>
    <scope>NUCLEOTIDE SEQUENCE</scope>
    <source>
        <strain evidence="1">NC_groundwater_972_Pr1_S-0.2um_49_27</strain>
    </source>
</reference>
<organism evidence="1 2">
    <name type="scientific">Candidatus Sungiibacteriota bacterium</name>
    <dbReference type="NCBI Taxonomy" id="2750080"/>
    <lineage>
        <taxon>Bacteria</taxon>
        <taxon>Candidatus Sungiibacteriota</taxon>
    </lineage>
</organism>
<dbReference type="EMBL" id="JACQCQ010000006">
    <property type="protein sequence ID" value="MBI3627371.1"/>
    <property type="molecule type" value="Genomic_DNA"/>
</dbReference>
<protein>
    <submittedName>
        <fullName evidence="1">Uncharacterized protein</fullName>
    </submittedName>
</protein>
<dbReference type="AlphaFoldDB" id="A0A9D6QYF1"/>
<proteinExistence type="predicted"/>
<evidence type="ECO:0000313" key="2">
    <source>
        <dbReference type="Proteomes" id="UP000808388"/>
    </source>
</evidence>
<accession>A0A9D6QYF1</accession>
<gene>
    <name evidence="1" type="ORF">HY220_01290</name>
</gene>